<dbReference type="GO" id="GO:0016989">
    <property type="term" value="F:sigma factor antagonist activity"/>
    <property type="evidence" value="ECO:0007669"/>
    <property type="project" value="TreeGrafter"/>
</dbReference>
<feature type="domain" description="FecR N-terminal" evidence="3">
    <location>
        <begin position="15"/>
        <end position="56"/>
    </location>
</feature>
<dbReference type="InterPro" id="IPR012373">
    <property type="entry name" value="Ferrdict_sens_TM"/>
</dbReference>
<feature type="domain" description="FecR protein" evidence="2">
    <location>
        <begin position="120"/>
        <end position="211"/>
    </location>
</feature>
<dbReference type="PIRSF" id="PIRSF018266">
    <property type="entry name" value="FecR"/>
    <property type="match status" value="1"/>
</dbReference>
<dbReference type="InterPro" id="IPR006860">
    <property type="entry name" value="FecR"/>
</dbReference>
<evidence type="ECO:0000259" key="3">
    <source>
        <dbReference type="Pfam" id="PF16220"/>
    </source>
</evidence>
<organism evidence="4 5">
    <name type="scientific">Achromobacter insuavis</name>
    <dbReference type="NCBI Taxonomy" id="1287735"/>
    <lineage>
        <taxon>Bacteria</taxon>
        <taxon>Pseudomonadati</taxon>
        <taxon>Pseudomonadota</taxon>
        <taxon>Betaproteobacteria</taxon>
        <taxon>Burkholderiales</taxon>
        <taxon>Alcaligenaceae</taxon>
        <taxon>Achromobacter</taxon>
    </lineage>
</organism>
<dbReference type="Gene3D" id="2.60.120.1440">
    <property type="match status" value="1"/>
</dbReference>
<sequence>MTDSPDPDTLRDPRDAAAYWFARVRSGRMDAAQQQRFDAWRQADPAHEREYQRACGLWNGFALVDPARLRALAAEPAPRSGRGSRSRKPLGVGLGLTCAVVVAGVALPQWFMGTPAFSQQYATQPGQRMQASLPDASVVDLNTATRLSVRLFEDRRIVELQAGEATFTVTPDPQRPFYVETGATTVRVTGTRFNVRRDGEQVRVAVDSGTVAVQSGHWWNRSQVLLTGGQGTRTLAQGGLSPSEKVAVSDLLAWHAGRVVFRDQALADAVAEMNRYGRMDMRVADVAVGRIHISGVFSVDNPQAFLDLLPAIAPVRVQTAADGVATIQAR</sequence>
<protein>
    <submittedName>
        <fullName evidence="4">Protein FecR</fullName>
    </submittedName>
</protein>
<keyword evidence="1" id="KW-1133">Transmembrane helix</keyword>
<evidence type="ECO:0000313" key="4">
    <source>
        <dbReference type="EMBL" id="CAB3653166.1"/>
    </source>
</evidence>
<dbReference type="PANTHER" id="PTHR30273:SF2">
    <property type="entry name" value="PROTEIN FECR"/>
    <property type="match status" value="1"/>
</dbReference>
<feature type="transmembrane region" description="Helical" evidence="1">
    <location>
        <begin position="89"/>
        <end position="111"/>
    </location>
</feature>
<accession>A0A6J5A4G5</accession>
<evidence type="ECO:0000313" key="5">
    <source>
        <dbReference type="Proteomes" id="UP000507979"/>
    </source>
</evidence>
<dbReference type="RefSeq" id="WP_054430736.1">
    <property type="nucleotide sequence ID" value="NZ_CADIJR010000025.1"/>
</dbReference>
<proteinExistence type="predicted"/>
<keyword evidence="1" id="KW-0812">Transmembrane</keyword>
<evidence type="ECO:0000256" key="1">
    <source>
        <dbReference type="SAM" id="Phobius"/>
    </source>
</evidence>
<dbReference type="AlphaFoldDB" id="A0A6J5A4G5"/>
<name>A0A6J5A4G5_9BURK</name>
<evidence type="ECO:0000259" key="2">
    <source>
        <dbReference type="Pfam" id="PF04773"/>
    </source>
</evidence>
<gene>
    <name evidence="4" type="primary">fecR_14</name>
    <name evidence="4" type="ORF">LMG26845_02887</name>
</gene>
<reference evidence="4 5" key="1">
    <citation type="submission" date="2020-04" db="EMBL/GenBank/DDBJ databases">
        <authorList>
            <person name="De Canck E."/>
        </authorList>
    </citation>
    <scope>NUCLEOTIDE SEQUENCE [LARGE SCALE GENOMIC DNA]</scope>
    <source>
        <strain evidence="4 5">LMG 26845</strain>
    </source>
</reference>
<keyword evidence="5" id="KW-1185">Reference proteome</keyword>
<dbReference type="EMBL" id="CADIJR010000025">
    <property type="protein sequence ID" value="CAB3653166.1"/>
    <property type="molecule type" value="Genomic_DNA"/>
</dbReference>
<dbReference type="Pfam" id="PF16220">
    <property type="entry name" value="DUF4880"/>
    <property type="match status" value="1"/>
</dbReference>
<dbReference type="InterPro" id="IPR032623">
    <property type="entry name" value="FecR_N"/>
</dbReference>
<dbReference type="Proteomes" id="UP000507979">
    <property type="component" value="Unassembled WGS sequence"/>
</dbReference>
<keyword evidence="1" id="KW-0472">Membrane</keyword>
<dbReference type="PANTHER" id="PTHR30273">
    <property type="entry name" value="PERIPLASMIC SIGNAL SENSOR AND SIGMA FACTOR ACTIVATOR FECR-RELATED"/>
    <property type="match status" value="1"/>
</dbReference>
<dbReference type="GeneID" id="92898748"/>
<dbReference type="Pfam" id="PF04773">
    <property type="entry name" value="FecR"/>
    <property type="match status" value="1"/>
</dbReference>